<name>A0ABP2XDY1_9CHLA</name>
<gene>
    <name evidence="1" type="ORF">H359_0451</name>
</gene>
<reference evidence="1 2" key="1">
    <citation type="submission" date="2013-07" db="EMBL/GenBank/DDBJ databases">
        <title>Isolation of a new Chlamydia species from the feral Sacred Ibis (Threskiornis aethiopicus): Chlamydia ibidis.</title>
        <authorList>
            <person name="Vorimore F."/>
            <person name="Hsia R.-C."/>
            <person name="Huot-Creasy H."/>
            <person name="Bastian S."/>
            <person name="Deruyter L."/>
            <person name="Passet A."/>
            <person name="Sachse K."/>
            <person name="Bavoil P."/>
            <person name="Myers G."/>
            <person name="Laroucau K."/>
        </authorList>
    </citation>
    <scope>NUCLEOTIDE SEQUENCE [LARGE SCALE GENOMIC DNA]</scope>
    <source>
        <strain evidence="1 2">10-1398/6</strain>
    </source>
</reference>
<evidence type="ECO:0000313" key="2">
    <source>
        <dbReference type="Proteomes" id="UP000016064"/>
    </source>
</evidence>
<keyword evidence="2" id="KW-1185">Reference proteome</keyword>
<protein>
    <recommendedName>
        <fullName evidence="3">Lipoprotein</fullName>
    </recommendedName>
</protein>
<dbReference type="Proteomes" id="UP000016064">
    <property type="component" value="Unassembled WGS sequence"/>
</dbReference>
<evidence type="ECO:0008006" key="3">
    <source>
        <dbReference type="Google" id="ProtNLM"/>
    </source>
</evidence>
<comment type="caution">
    <text evidence="1">The sequence shown here is derived from an EMBL/GenBank/DDBJ whole genome shotgun (WGS) entry which is preliminary data.</text>
</comment>
<accession>A0ABP2XDY1</accession>
<evidence type="ECO:0000313" key="1">
    <source>
        <dbReference type="EMBL" id="EQM62615.1"/>
    </source>
</evidence>
<sequence>MGGIMKRILSALLFSYVTLFLPGCTLIPNEHVVEQRASCDSN</sequence>
<dbReference type="EMBL" id="APJW01000002">
    <property type="protein sequence ID" value="EQM62615.1"/>
    <property type="molecule type" value="Genomic_DNA"/>
</dbReference>
<proteinExistence type="predicted"/>
<organism evidence="1 2">
    <name type="scientific">Chlamydia ibidis 10-1398/6</name>
    <dbReference type="NCBI Taxonomy" id="1046581"/>
    <lineage>
        <taxon>Bacteria</taxon>
        <taxon>Pseudomonadati</taxon>
        <taxon>Chlamydiota</taxon>
        <taxon>Chlamydiia</taxon>
        <taxon>Chlamydiales</taxon>
        <taxon>Chlamydiaceae</taxon>
        <taxon>Chlamydia/Chlamydophila group</taxon>
        <taxon>Chlamydia</taxon>
    </lineage>
</organism>